<dbReference type="NCBIfam" id="TIGR01640">
    <property type="entry name" value="F_box_assoc_1"/>
    <property type="match status" value="1"/>
</dbReference>
<keyword evidence="1" id="KW-0472">Membrane</keyword>
<evidence type="ECO:0000313" key="3">
    <source>
        <dbReference type="EMBL" id="KAG8487899.1"/>
    </source>
</evidence>
<dbReference type="InterPro" id="IPR055290">
    <property type="entry name" value="At3g26010-like"/>
</dbReference>
<name>A0A8J6CX83_9ROSI</name>
<feature type="domain" description="F-box" evidence="2">
    <location>
        <begin position="27"/>
        <end position="67"/>
    </location>
</feature>
<evidence type="ECO:0000313" key="4">
    <source>
        <dbReference type="Proteomes" id="UP000701853"/>
    </source>
</evidence>
<sequence>MLSRKRPRMRIVRRSTKHSQNSETIANNYDLLIQILVCLPVKSLLRFKSVSKTWHSIISDPEFSCRLFPDISGLVMRKLGSPANKPEYGFIPLGNKSSADDAPFKYLDFINHPSGLKVVQSCNGLLLCSSSRYDNKSNYDYYIYNPTTKQFVMIPLPANPRDARIVYSLSLAFDHTKSPHYKVVCVRDPDPWLNISDDPDSNFVSQQIEIYSSQTHSWRLSGKPFLAHVNTGFGGGVFCNSAIHWLGAWNNTSFYFNVQEEELLELPMPPIPDDWEDLRRCQYFGESQNHLHLIEIYQPPTTRFSVYEIESDYSGWFVKYNINLDLLTVAYPGMVRTYSVPSDLNYYVFSVLCIVRKADDEESYMVLHIPEKAIHYNLKDGSIKKICDLDADENGYRGSPVLISLTYFLGSSFHPNSLSCMKYYLLHSTYIYICMSAPIYTYMQNKQNLRY</sequence>
<dbReference type="PANTHER" id="PTHR35546:SF115">
    <property type="entry name" value="F-BOX DOMAIN-CONTAINING PROTEIN"/>
    <property type="match status" value="1"/>
</dbReference>
<dbReference type="SMART" id="SM00256">
    <property type="entry name" value="FBOX"/>
    <property type="match status" value="1"/>
</dbReference>
<dbReference type="OrthoDB" id="605328at2759"/>
<keyword evidence="1" id="KW-1133">Transmembrane helix</keyword>
<dbReference type="SUPFAM" id="SSF81383">
    <property type="entry name" value="F-box domain"/>
    <property type="match status" value="1"/>
</dbReference>
<dbReference type="Gene3D" id="1.20.1280.50">
    <property type="match status" value="1"/>
</dbReference>
<keyword evidence="1" id="KW-0812">Transmembrane</keyword>
<dbReference type="InterPro" id="IPR006527">
    <property type="entry name" value="F-box-assoc_dom_typ1"/>
</dbReference>
<dbReference type="EMBL" id="JAHUZN010000007">
    <property type="protein sequence ID" value="KAG8487899.1"/>
    <property type="molecule type" value="Genomic_DNA"/>
</dbReference>
<dbReference type="InterPro" id="IPR036047">
    <property type="entry name" value="F-box-like_dom_sf"/>
</dbReference>
<keyword evidence="4" id="KW-1185">Reference proteome</keyword>
<dbReference type="Proteomes" id="UP000701853">
    <property type="component" value="Chromosome 7"/>
</dbReference>
<organism evidence="3 4">
    <name type="scientific">Gossypium anomalum</name>
    <dbReference type="NCBI Taxonomy" id="47600"/>
    <lineage>
        <taxon>Eukaryota</taxon>
        <taxon>Viridiplantae</taxon>
        <taxon>Streptophyta</taxon>
        <taxon>Embryophyta</taxon>
        <taxon>Tracheophyta</taxon>
        <taxon>Spermatophyta</taxon>
        <taxon>Magnoliopsida</taxon>
        <taxon>eudicotyledons</taxon>
        <taxon>Gunneridae</taxon>
        <taxon>Pentapetalae</taxon>
        <taxon>rosids</taxon>
        <taxon>malvids</taxon>
        <taxon>Malvales</taxon>
        <taxon>Malvaceae</taxon>
        <taxon>Malvoideae</taxon>
        <taxon>Gossypium</taxon>
    </lineage>
</organism>
<dbReference type="Pfam" id="PF00646">
    <property type="entry name" value="F-box"/>
    <property type="match status" value="1"/>
</dbReference>
<evidence type="ECO:0000256" key="1">
    <source>
        <dbReference type="SAM" id="Phobius"/>
    </source>
</evidence>
<dbReference type="InterPro" id="IPR001810">
    <property type="entry name" value="F-box_dom"/>
</dbReference>
<proteinExistence type="predicted"/>
<dbReference type="Pfam" id="PF07734">
    <property type="entry name" value="FBA_1"/>
    <property type="match status" value="1"/>
</dbReference>
<comment type="caution">
    <text evidence="3">The sequence shown here is derived from an EMBL/GenBank/DDBJ whole genome shotgun (WGS) entry which is preliminary data.</text>
</comment>
<gene>
    <name evidence="3" type="ORF">CXB51_018545</name>
</gene>
<dbReference type="InterPro" id="IPR017451">
    <property type="entry name" value="F-box-assoc_interact_dom"/>
</dbReference>
<reference evidence="3 4" key="1">
    <citation type="journal article" date="2021" name="bioRxiv">
        <title>The Gossypium anomalum genome as a resource for cotton improvement and evolutionary analysis of hybrid incompatibility.</title>
        <authorList>
            <person name="Grover C.E."/>
            <person name="Yuan D."/>
            <person name="Arick M.A."/>
            <person name="Miller E.R."/>
            <person name="Hu G."/>
            <person name="Peterson D.G."/>
            <person name="Wendel J.F."/>
            <person name="Udall J.A."/>
        </authorList>
    </citation>
    <scope>NUCLEOTIDE SEQUENCE [LARGE SCALE GENOMIC DNA]</scope>
    <source>
        <strain evidence="3">JFW-Udall</strain>
        <tissue evidence="3">Leaf</tissue>
    </source>
</reference>
<evidence type="ECO:0000259" key="2">
    <source>
        <dbReference type="SMART" id="SM00256"/>
    </source>
</evidence>
<accession>A0A8J6CX83</accession>
<dbReference type="PANTHER" id="PTHR35546">
    <property type="entry name" value="F-BOX PROTEIN INTERACTION DOMAIN PROTEIN-RELATED"/>
    <property type="match status" value="1"/>
</dbReference>
<dbReference type="CDD" id="cd22157">
    <property type="entry name" value="F-box_AtFBW1-like"/>
    <property type="match status" value="1"/>
</dbReference>
<protein>
    <recommendedName>
        <fullName evidence="2">F-box domain-containing protein</fullName>
    </recommendedName>
</protein>
<dbReference type="AlphaFoldDB" id="A0A8J6CX83"/>
<feature type="transmembrane region" description="Helical" evidence="1">
    <location>
        <begin position="423"/>
        <end position="443"/>
    </location>
</feature>